<comment type="caution">
    <text evidence="4">The sequence shown here is derived from an EMBL/GenBank/DDBJ whole genome shotgun (WGS) entry which is preliminary data.</text>
</comment>
<gene>
    <name evidence="4" type="ORF">BpHYR1_026254</name>
</gene>
<proteinExistence type="predicted"/>
<dbReference type="Pfam" id="PF25899">
    <property type="entry name" value="DUF7959"/>
    <property type="match status" value="1"/>
</dbReference>
<dbReference type="Pfam" id="PF25898">
    <property type="entry name" value="LolA_2nd_metazoa"/>
    <property type="match status" value="1"/>
</dbReference>
<protein>
    <submittedName>
        <fullName evidence="4">EF-hand domain-containing D1</fullName>
    </submittedName>
</protein>
<evidence type="ECO:0000313" key="4">
    <source>
        <dbReference type="EMBL" id="RNA06608.1"/>
    </source>
</evidence>
<organism evidence="4 5">
    <name type="scientific">Brachionus plicatilis</name>
    <name type="common">Marine rotifer</name>
    <name type="synonym">Brachionus muelleri</name>
    <dbReference type="NCBI Taxonomy" id="10195"/>
    <lineage>
        <taxon>Eukaryota</taxon>
        <taxon>Metazoa</taxon>
        <taxon>Spiralia</taxon>
        <taxon>Gnathifera</taxon>
        <taxon>Rotifera</taxon>
        <taxon>Eurotatoria</taxon>
        <taxon>Monogononta</taxon>
        <taxon>Pseudotrocha</taxon>
        <taxon>Ploima</taxon>
        <taxon>Brachionidae</taxon>
        <taxon>Brachionus</taxon>
    </lineage>
</organism>
<evidence type="ECO:0000259" key="3">
    <source>
        <dbReference type="Pfam" id="PF25899"/>
    </source>
</evidence>
<reference evidence="4 5" key="1">
    <citation type="journal article" date="2018" name="Sci. Rep.">
        <title>Genomic signatures of local adaptation to the degree of environmental predictability in rotifers.</title>
        <authorList>
            <person name="Franch-Gras L."/>
            <person name="Hahn C."/>
            <person name="Garcia-Roger E.M."/>
            <person name="Carmona M.J."/>
            <person name="Serra M."/>
            <person name="Gomez A."/>
        </authorList>
    </citation>
    <scope>NUCLEOTIDE SEQUENCE [LARGE SCALE GENOMIC DNA]</scope>
    <source>
        <strain evidence="4">HYR1</strain>
    </source>
</reference>
<dbReference type="PANTHER" id="PTHR36902">
    <property type="entry name" value="ENRICHED IN SURFACE-LABELED PROTEOME PROTEIN 9"/>
    <property type="match status" value="1"/>
</dbReference>
<dbReference type="AlphaFoldDB" id="A0A3M7Q6N7"/>
<sequence>LNYITNRKTGVCRIEKLKGGSPDSQTNGSLIEIRDPTAFFDFDNAEVHFVGLKRIDGILTNVWIGKKKLNGKDSIIEWHFLAQTWNKTEWTEPYQTTPLKIIIFTPILIPGTNITGTGKFTNNVFYFSEHELNIYEFNIRACLEDKPRQTLSISISSKYSDLIKSSLQSFRRGFVMAVKDIARVTILRISPPRVAFAEDEIIASFTIFERSEYGDVIFPKDDVVLKDAVQNLNDYFTQSDLEIKFMDDLKRNVSVVGLSKTLNDHFESEGIEKIRIGKVDNGYSGTSVVILAIVILVLGSLFGLILTILHKQGKIKLPLIN</sequence>
<dbReference type="InterPro" id="IPR058265">
    <property type="entry name" value="DUF7959"/>
</dbReference>
<evidence type="ECO:0000259" key="2">
    <source>
        <dbReference type="Pfam" id="PF25898"/>
    </source>
</evidence>
<dbReference type="EMBL" id="REGN01007333">
    <property type="protein sequence ID" value="RNA06608.1"/>
    <property type="molecule type" value="Genomic_DNA"/>
</dbReference>
<dbReference type="PANTHER" id="PTHR36902:SF1">
    <property type="entry name" value="ENRICHED IN SURFACE-LABELED PROTEOME PROTEIN 9"/>
    <property type="match status" value="1"/>
</dbReference>
<dbReference type="Proteomes" id="UP000276133">
    <property type="component" value="Unassembled WGS sequence"/>
</dbReference>
<feature type="domain" description="DUF7959" evidence="3">
    <location>
        <begin position="151"/>
        <end position="254"/>
    </location>
</feature>
<keyword evidence="1" id="KW-0472">Membrane</keyword>
<dbReference type="InterPro" id="IPR058831">
    <property type="entry name" value="LolA-like_dom_2nd"/>
</dbReference>
<evidence type="ECO:0000256" key="1">
    <source>
        <dbReference type="SAM" id="Phobius"/>
    </source>
</evidence>
<accession>A0A3M7Q6N7</accession>
<evidence type="ECO:0000313" key="5">
    <source>
        <dbReference type="Proteomes" id="UP000276133"/>
    </source>
</evidence>
<feature type="transmembrane region" description="Helical" evidence="1">
    <location>
        <begin position="288"/>
        <end position="309"/>
    </location>
</feature>
<keyword evidence="1" id="KW-0812">Transmembrane</keyword>
<feature type="non-terminal residue" evidence="4">
    <location>
        <position position="1"/>
    </location>
</feature>
<feature type="domain" description="LolA-like" evidence="2">
    <location>
        <begin position="1"/>
        <end position="143"/>
    </location>
</feature>
<keyword evidence="5" id="KW-1185">Reference proteome</keyword>
<name>A0A3M7Q6N7_BRAPC</name>
<dbReference type="OrthoDB" id="5983572at2759"/>
<keyword evidence="1" id="KW-1133">Transmembrane helix</keyword>